<reference evidence="7 8" key="1">
    <citation type="journal article" date="2012" name="Int. J. Syst. Evol. Microbiol.">
        <title>Flammeovirga pacifica sp. nov., isolated from deep-sea sediment.</title>
        <authorList>
            <person name="Xu H."/>
            <person name="Fu Y."/>
            <person name="Yang N."/>
            <person name="Ding Z."/>
            <person name="Lai Q."/>
            <person name="Zeng R."/>
        </authorList>
    </citation>
    <scope>NUCLEOTIDE SEQUENCE [LARGE SCALE GENOMIC DNA]</scope>
    <source>
        <strain evidence="8">DSM 24597 / LMG 26175 / WPAGA1</strain>
    </source>
</reference>
<dbReference type="InterPro" id="IPR001547">
    <property type="entry name" value="Glyco_hydro_5"/>
</dbReference>
<dbReference type="Proteomes" id="UP000179797">
    <property type="component" value="Unassembled WGS sequence"/>
</dbReference>
<keyword evidence="5" id="KW-0732">Signal</keyword>
<dbReference type="Pfam" id="PF26410">
    <property type="entry name" value="GH5_mannosidase"/>
    <property type="match status" value="1"/>
</dbReference>
<evidence type="ECO:0000313" key="7">
    <source>
        <dbReference type="EMBL" id="OHX64406.1"/>
    </source>
</evidence>
<evidence type="ECO:0000256" key="1">
    <source>
        <dbReference type="ARBA" id="ARBA00001678"/>
    </source>
</evidence>
<feature type="domain" description="Glycoside hydrolase family 5" evidence="6">
    <location>
        <begin position="32"/>
        <end position="435"/>
    </location>
</feature>
<proteinExistence type="predicted"/>
<evidence type="ECO:0000313" key="8">
    <source>
        <dbReference type="Proteomes" id="UP000179797"/>
    </source>
</evidence>
<dbReference type="Gene3D" id="3.20.20.80">
    <property type="entry name" value="Glycosidases"/>
    <property type="match status" value="1"/>
</dbReference>
<evidence type="ECO:0000256" key="5">
    <source>
        <dbReference type="SAM" id="SignalP"/>
    </source>
</evidence>
<dbReference type="RefSeq" id="WP_044220473.1">
    <property type="nucleotide sequence ID" value="NZ_JRYR02000002.1"/>
</dbReference>
<feature type="signal peptide" evidence="5">
    <location>
        <begin position="1"/>
        <end position="21"/>
    </location>
</feature>
<name>A0A1S1YTS3_FLAPC</name>
<comment type="catalytic activity">
    <reaction evidence="1">
        <text>Random hydrolysis of (1-&gt;4)-beta-D-mannosidic linkages in mannans, galactomannans and glucomannans.</text>
        <dbReference type="EC" id="3.2.1.78"/>
    </reaction>
</comment>
<dbReference type="SUPFAM" id="SSF51445">
    <property type="entry name" value="(Trans)glycosidases"/>
    <property type="match status" value="1"/>
</dbReference>
<keyword evidence="3" id="KW-0378">Hydrolase</keyword>
<sequence length="446" mass="51182">MNRINLLFGLIVLLFSSCMKSMQEGKTTTSSGFVTVENDRLMLDNQPYYFMGANYWYGMNIGMEKGGDRIRLMKELDQMQEMGITNLRILASSEGDENQQFQVHPTLQPSPGKYNEEVFVGLDFLLDEMKKRDMKAVMVLNNFWTWSGGMPQYLQWAGKGEVPYPQISKDYNTFTNYSKQFYADEKASKMFENHLKVLINRTNSINKIKYTEDATIMAWQLSNEPRGYSEVDAYHKWIKQTAGLIKSLDPNHLVSLGAEGDSPGPNAGINTLKDNDVKDIDYVTIHIWAQNWGWYDPAHPEEKFEETQQKVTEYLTKHVNDAKRLGKPSVLEEFGIARDNDDYSPVATTSWRDKYYTFVFQSVYELGKSGAPIYGMNFWAYSGEGRPRAPKEFWQKGDDFLGDPPHEPQGWYGVYDKDASTIKVIGDYAKKMQSLSTKIVADNVEK</sequence>
<organism evidence="7 8">
    <name type="scientific">Flammeovirga pacifica</name>
    <dbReference type="NCBI Taxonomy" id="915059"/>
    <lineage>
        <taxon>Bacteria</taxon>
        <taxon>Pseudomonadati</taxon>
        <taxon>Bacteroidota</taxon>
        <taxon>Cytophagia</taxon>
        <taxon>Cytophagales</taxon>
        <taxon>Flammeovirgaceae</taxon>
        <taxon>Flammeovirga</taxon>
    </lineage>
</organism>
<keyword evidence="4" id="KW-0326">Glycosidase</keyword>
<evidence type="ECO:0000256" key="4">
    <source>
        <dbReference type="ARBA" id="ARBA00023295"/>
    </source>
</evidence>
<accession>A0A1S1YTS3</accession>
<keyword evidence="8" id="KW-1185">Reference proteome</keyword>
<dbReference type="EC" id="3.2.1.78" evidence="2"/>
<dbReference type="GO" id="GO:0016985">
    <property type="term" value="F:mannan endo-1,4-beta-mannosidase activity"/>
    <property type="evidence" value="ECO:0007669"/>
    <property type="project" value="TreeGrafter"/>
</dbReference>
<comment type="caution">
    <text evidence="7">The sequence shown here is derived from an EMBL/GenBank/DDBJ whole genome shotgun (WGS) entry which is preliminary data.</text>
</comment>
<dbReference type="InterPro" id="IPR045053">
    <property type="entry name" value="MAN-like"/>
</dbReference>
<gene>
    <name evidence="7" type="ORF">NH26_22710</name>
</gene>
<evidence type="ECO:0000259" key="6">
    <source>
        <dbReference type="Pfam" id="PF26410"/>
    </source>
</evidence>
<dbReference type="PANTHER" id="PTHR31451:SF40">
    <property type="entry name" value="GLYCOSIDE HYDROLASE FAMILY 5 DOMAIN-CONTAINING PROTEIN"/>
    <property type="match status" value="1"/>
</dbReference>
<feature type="chain" id="PRO_5010362862" description="mannan endo-1,4-beta-mannosidase" evidence="5">
    <location>
        <begin position="22"/>
        <end position="446"/>
    </location>
</feature>
<dbReference type="AlphaFoldDB" id="A0A1S1YTS3"/>
<dbReference type="STRING" id="915059.NH26_22710"/>
<dbReference type="EMBL" id="JRYR02000002">
    <property type="protein sequence ID" value="OHX64406.1"/>
    <property type="molecule type" value="Genomic_DNA"/>
</dbReference>
<evidence type="ECO:0000256" key="3">
    <source>
        <dbReference type="ARBA" id="ARBA00022801"/>
    </source>
</evidence>
<protein>
    <recommendedName>
        <fullName evidence="2">mannan endo-1,4-beta-mannosidase</fullName>
        <ecNumber evidence="2">3.2.1.78</ecNumber>
    </recommendedName>
</protein>
<dbReference type="PANTHER" id="PTHR31451">
    <property type="match status" value="1"/>
</dbReference>
<evidence type="ECO:0000256" key="2">
    <source>
        <dbReference type="ARBA" id="ARBA00012706"/>
    </source>
</evidence>
<dbReference type="GO" id="GO:0000272">
    <property type="term" value="P:polysaccharide catabolic process"/>
    <property type="evidence" value="ECO:0007669"/>
    <property type="project" value="InterPro"/>
</dbReference>
<dbReference type="InterPro" id="IPR017853">
    <property type="entry name" value="GH"/>
</dbReference>
<dbReference type="PROSITE" id="PS51257">
    <property type="entry name" value="PROKAR_LIPOPROTEIN"/>
    <property type="match status" value="1"/>
</dbReference>
<dbReference type="OrthoDB" id="9801493at2"/>